<sequence>MVGVDHTSGTDTKVETDKPQPPDDTYQPPPDRPGSPGQPSRLESKAAAQAPTETSDDDPPAEESGPTTELQAKDLPDEPEPPATTEPPTRDRYLDPNDDPNRVGTPRADSWARAAERNEETTDQRAPEPTDQASPGPEQPAEWPDVPLGPRAESRARAREAQQAALTADTDQPDAPDAHAEAQPGANTDQPTAPDTTEATTDRPDPEDEQPNDRDVPPQDQSAEAEPPTDDYDLQSLDDAETEPDPVEPEPEKPDTDRPDDRTHDASADDGERLPTDRDDPRPLPDGTERNEEMPDGTGDGNDTRGSNSEDQSESPAPEENETDQFAGLPTRADLDPASAGEITAERGEPLQPINETQDLREPDPERDSDWRKLLRNVGNDADDALSTSDGMSSTTLKLTNHRPPTDLRTGTRENTPEVGNTDHSANYPSAAVGALAAVMVMYSFVRGLRATGRKIMRRNNDSSD</sequence>
<name>A0ABP8C2Y9_9ACTN</name>
<gene>
    <name evidence="3" type="ORF">GCM10022254_33510</name>
</gene>
<feature type="compositionally biased region" description="Basic and acidic residues" evidence="1">
    <location>
        <begin position="12"/>
        <end position="21"/>
    </location>
</feature>
<keyword evidence="2" id="KW-1133">Transmembrane helix</keyword>
<organism evidence="3 4">
    <name type="scientific">Actinomadura meridiana</name>
    <dbReference type="NCBI Taxonomy" id="559626"/>
    <lineage>
        <taxon>Bacteria</taxon>
        <taxon>Bacillati</taxon>
        <taxon>Actinomycetota</taxon>
        <taxon>Actinomycetes</taxon>
        <taxon>Streptosporangiales</taxon>
        <taxon>Thermomonosporaceae</taxon>
        <taxon>Actinomadura</taxon>
    </lineage>
</organism>
<evidence type="ECO:0000256" key="2">
    <source>
        <dbReference type="SAM" id="Phobius"/>
    </source>
</evidence>
<reference evidence="4" key="1">
    <citation type="journal article" date="2019" name="Int. J. Syst. Evol. Microbiol.">
        <title>The Global Catalogue of Microorganisms (GCM) 10K type strain sequencing project: providing services to taxonomists for standard genome sequencing and annotation.</title>
        <authorList>
            <consortium name="The Broad Institute Genomics Platform"/>
            <consortium name="The Broad Institute Genome Sequencing Center for Infectious Disease"/>
            <person name="Wu L."/>
            <person name="Ma J."/>
        </authorList>
    </citation>
    <scope>NUCLEOTIDE SEQUENCE [LARGE SCALE GENOMIC DNA]</scope>
    <source>
        <strain evidence="4">JCM 17440</strain>
    </source>
</reference>
<feature type="compositionally biased region" description="Low complexity" evidence="1">
    <location>
        <begin position="161"/>
        <end position="175"/>
    </location>
</feature>
<keyword evidence="4" id="KW-1185">Reference proteome</keyword>
<dbReference type="EMBL" id="BAABAS010000006">
    <property type="protein sequence ID" value="GAA4232749.1"/>
    <property type="molecule type" value="Genomic_DNA"/>
</dbReference>
<evidence type="ECO:0000313" key="3">
    <source>
        <dbReference type="EMBL" id="GAA4232749.1"/>
    </source>
</evidence>
<feature type="compositionally biased region" description="Basic and acidic residues" evidence="1">
    <location>
        <begin position="88"/>
        <end position="101"/>
    </location>
</feature>
<feature type="compositionally biased region" description="Acidic residues" evidence="1">
    <location>
        <begin position="227"/>
        <end position="249"/>
    </location>
</feature>
<feature type="region of interest" description="Disordered" evidence="1">
    <location>
        <begin position="1"/>
        <end position="425"/>
    </location>
</feature>
<proteinExistence type="predicted"/>
<feature type="compositionally biased region" description="Low complexity" evidence="1">
    <location>
        <begin position="188"/>
        <end position="199"/>
    </location>
</feature>
<feature type="compositionally biased region" description="Basic and acidic residues" evidence="1">
    <location>
        <begin position="114"/>
        <end position="128"/>
    </location>
</feature>
<feature type="compositionally biased region" description="Basic and acidic residues" evidence="1">
    <location>
        <begin position="358"/>
        <end position="373"/>
    </location>
</feature>
<feature type="compositionally biased region" description="Acidic residues" evidence="1">
    <location>
        <begin position="311"/>
        <end position="323"/>
    </location>
</feature>
<keyword evidence="2" id="KW-0812">Transmembrane</keyword>
<keyword evidence="2" id="KW-0472">Membrane</keyword>
<dbReference type="RefSeq" id="WP_344897206.1">
    <property type="nucleotide sequence ID" value="NZ_BAABAS010000006.1"/>
</dbReference>
<dbReference type="Proteomes" id="UP001501710">
    <property type="component" value="Unassembled WGS sequence"/>
</dbReference>
<feature type="transmembrane region" description="Helical" evidence="2">
    <location>
        <begin position="428"/>
        <end position="449"/>
    </location>
</feature>
<comment type="caution">
    <text evidence="3">The sequence shown here is derived from an EMBL/GenBank/DDBJ whole genome shotgun (WGS) entry which is preliminary data.</text>
</comment>
<feature type="compositionally biased region" description="Basic and acidic residues" evidence="1">
    <location>
        <begin position="404"/>
        <end position="416"/>
    </location>
</feature>
<evidence type="ECO:0000313" key="4">
    <source>
        <dbReference type="Proteomes" id="UP001501710"/>
    </source>
</evidence>
<feature type="compositionally biased region" description="Polar residues" evidence="1">
    <location>
        <begin position="386"/>
        <end position="399"/>
    </location>
</feature>
<evidence type="ECO:0000256" key="1">
    <source>
        <dbReference type="SAM" id="MobiDB-lite"/>
    </source>
</evidence>
<protein>
    <submittedName>
        <fullName evidence="3">Uncharacterized protein</fullName>
    </submittedName>
</protein>
<accession>A0ABP8C2Y9</accession>
<feature type="compositionally biased region" description="Basic and acidic residues" evidence="1">
    <location>
        <begin position="250"/>
        <end position="293"/>
    </location>
</feature>